<dbReference type="Pfam" id="PF04972">
    <property type="entry name" value="BON"/>
    <property type="match status" value="2"/>
</dbReference>
<dbReference type="InterPro" id="IPR007055">
    <property type="entry name" value="BON_dom"/>
</dbReference>
<evidence type="ECO:0000313" key="5">
    <source>
        <dbReference type="Proteomes" id="UP001174908"/>
    </source>
</evidence>
<dbReference type="PANTHER" id="PTHR34606:SF15">
    <property type="entry name" value="BON DOMAIN-CONTAINING PROTEIN"/>
    <property type="match status" value="1"/>
</dbReference>
<dbReference type="Proteomes" id="UP001174908">
    <property type="component" value="Unassembled WGS sequence"/>
</dbReference>
<protein>
    <submittedName>
        <fullName evidence="4">BON domain-containing protein</fullName>
    </submittedName>
</protein>
<dbReference type="PANTHER" id="PTHR34606">
    <property type="entry name" value="BON DOMAIN-CONTAINING PROTEIN"/>
    <property type="match status" value="1"/>
</dbReference>
<comment type="caution">
    <text evidence="4">The sequence shown here is derived from an EMBL/GenBank/DDBJ whole genome shotgun (WGS) entry which is preliminary data.</text>
</comment>
<feature type="domain" description="BON" evidence="3">
    <location>
        <begin position="56"/>
        <end position="123"/>
    </location>
</feature>
<feature type="signal peptide" evidence="2">
    <location>
        <begin position="1"/>
        <end position="20"/>
    </location>
</feature>
<keyword evidence="2" id="KW-0732">Signal</keyword>
<dbReference type="EMBL" id="JASZYV010000005">
    <property type="protein sequence ID" value="MDM0046949.1"/>
    <property type="molecule type" value="Genomic_DNA"/>
</dbReference>
<dbReference type="Gene3D" id="3.30.1340.30">
    <property type="match status" value="1"/>
</dbReference>
<proteinExistence type="predicted"/>
<dbReference type="PROSITE" id="PS51257">
    <property type="entry name" value="PROKAR_LIPOPROTEIN"/>
    <property type="match status" value="1"/>
</dbReference>
<dbReference type="PROSITE" id="PS50914">
    <property type="entry name" value="BON"/>
    <property type="match status" value="2"/>
</dbReference>
<feature type="chain" id="PRO_5047373934" evidence="2">
    <location>
        <begin position="21"/>
        <end position="247"/>
    </location>
</feature>
<evidence type="ECO:0000256" key="1">
    <source>
        <dbReference type="SAM" id="MobiDB-lite"/>
    </source>
</evidence>
<evidence type="ECO:0000259" key="3">
    <source>
        <dbReference type="PROSITE" id="PS50914"/>
    </source>
</evidence>
<gene>
    <name evidence="4" type="ORF">QTH91_20830</name>
</gene>
<name>A0ABT7NG84_9BURK</name>
<keyword evidence="5" id="KW-1185">Reference proteome</keyword>
<accession>A0ABT7NG84</accession>
<dbReference type="InterPro" id="IPR051686">
    <property type="entry name" value="Lipoprotein_DolP"/>
</dbReference>
<dbReference type="SMART" id="SM00749">
    <property type="entry name" value="BON"/>
    <property type="match status" value="2"/>
</dbReference>
<organism evidence="4 5">
    <name type="scientific">Variovorax dokdonensis</name>
    <dbReference type="NCBI Taxonomy" id="344883"/>
    <lineage>
        <taxon>Bacteria</taxon>
        <taxon>Pseudomonadati</taxon>
        <taxon>Pseudomonadota</taxon>
        <taxon>Betaproteobacteria</taxon>
        <taxon>Burkholderiales</taxon>
        <taxon>Comamonadaceae</taxon>
        <taxon>Variovorax</taxon>
    </lineage>
</organism>
<sequence length="247" mass="25355">MKKKAAFVAQRSIITLAAGAALALALGGCVPLVVGGAAVGAGMVATDRRSSGAQLDDTNIEVRGAARIRDIANDNMNVTVISFNRQVLLTGTVASEADRRRAEEVVSQVDNVRKVYNEVVVGTGSSIMDRSNDTYITSKVKAQLVSQSDIFANNFKVVTERGVVYLMGIATRAETDRATEIARSVDGVQKVVRIVEIVSASELGTTTGGTGAAPAGSSSSSVPLPPMAPLPPAGTPAGGGATTSPVR</sequence>
<evidence type="ECO:0000313" key="4">
    <source>
        <dbReference type="EMBL" id="MDM0046949.1"/>
    </source>
</evidence>
<reference evidence="4" key="1">
    <citation type="submission" date="2023-06" db="EMBL/GenBank/DDBJ databases">
        <authorList>
            <person name="Jiang Y."/>
            <person name="Liu Q."/>
        </authorList>
    </citation>
    <scope>NUCLEOTIDE SEQUENCE</scope>
    <source>
        <strain evidence="4">CGMCC 1.12089</strain>
    </source>
</reference>
<feature type="domain" description="BON" evidence="3">
    <location>
        <begin position="132"/>
        <end position="199"/>
    </location>
</feature>
<dbReference type="RefSeq" id="WP_286662064.1">
    <property type="nucleotide sequence ID" value="NZ_JASZYV010000005.1"/>
</dbReference>
<feature type="compositionally biased region" description="Low complexity" evidence="1">
    <location>
        <begin position="212"/>
        <end position="222"/>
    </location>
</feature>
<feature type="region of interest" description="Disordered" evidence="1">
    <location>
        <begin position="205"/>
        <end position="247"/>
    </location>
</feature>
<feature type="compositionally biased region" description="Pro residues" evidence="1">
    <location>
        <begin position="223"/>
        <end position="234"/>
    </location>
</feature>
<evidence type="ECO:0000256" key="2">
    <source>
        <dbReference type="SAM" id="SignalP"/>
    </source>
</evidence>
<dbReference type="InterPro" id="IPR014004">
    <property type="entry name" value="Transpt-assoc_nodulatn_dom_bac"/>
</dbReference>